<protein>
    <recommendedName>
        <fullName evidence="3">Glycine/betaine ABC transporter permease</fullName>
    </recommendedName>
</protein>
<dbReference type="RefSeq" id="WP_012045318.1">
    <property type="nucleotide sequence ID" value="NZ_JABFDP010000019.1"/>
</dbReference>
<accession>A0ABS5G8C6</accession>
<sequence>MRRLLDWLFRNRQTGEITIAQMPNPALWIVLVGSVVSWVWHPPGRMGLNLDGLVKASLVVWAVDELCRGVNPWRRCLGAALLVYVIATVEWT</sequence>
<reference evidence="2" key="1">
    <citation type="journal article" date="2021" name="ISME J.">
        <title>Evolutionary origin and ecological implication of a unique nif island in free-living Bradyrhizobium lineages.</title>
        <authorList>
            <person name="Tao J."/>
        </authorList>
    </citation>
    <scope>NUCLEOTIDE SEQUENCE [LARGE SCALE GENOMIC DNA]</scope>
    <source>
        <strain evidence="2">SZCCT0094</strain>
    </source>
</reference>
<keyword evidence="2" id="KW-1185">Reference proteome</keyword>
<dbReference type="Proteomes" id="UP001314635">
    <property type="component" value="Unassembled WGS sequence"/>
</dbReference>
<name>A0ABS5G8C6_9BRAD</name>
<dbReference type="EMBL" id="JAFCLK010000015">
    <property type="protein sequence ID" value="MBR1137585.1"/>
    <property type="molecule type" value="Genomic_DNA"/>
</dbReference>
<proteinExistence type="predicted"/>
<evidence type="ECO:0008006" key="3">
    <source>
        <dbReference type="Google" id="ProtNLM"/>
    </source>
</evidence>
<gene>
    <name evidence="1" type="ORF">JQ619_17595</name>
</gene>
<evidence type="ECO:0000313" key="2">
    <source>
        <dbReference type="Proteomes" id="UP001314635"/>
    </source>
</evidence>
<organism evidence="1 2">
    <name type="scientific">Bradyrhizobium denitrificans</name>
    <dbReference type="NCBI Taxonomy" id="2734912"/>
    <lineage>
        <taxon>Bacteria</taxon>
        <taxon>Pseudomonadati</taxon>
        <taxon>Pseudomonadota</taxon>
        <taxon>Alphaproteobacteria</taxon>
        <taxon>Hyphomicrobiales</taxon>
        <taxon>Nitrobacteraceae</taxon>
        <taxon>Bradyrhizobium</taxon>
    </lineage>
</organism>
<comment type="caution">
    <text evidence="1">The sequence shown here is derived from an EMBL/GenBank/DDBJ whole genome shotgun (WGS) entry which is preliminary data.</text>
</comment>
<evidence type="ECO:0000313" key="1">
    <source>
        <dbReference type="EMBL" id="MBR1137585.1"/>
    </source>
</evidence>